<evidence type="ECO:0000256" key="10">
    <source>
        <dbReference type="ARBA" id="ARBA00023237"/>
    </source>
</evidence>
<evidence type="ECO:0000256" key="5">
    <source>
        <dbReference type="ARBA" id="ARBA00022692"/>
    </source>
</evidence>
<comment type="subcellular location">
    <subcellularLocation>
        <location evidence="1 11">Cell outer membrane</location>
        <topology evidence="1 11">Multi-pass membrane protein</topology>
    </subcellularLocation>
</comment>
<evidence type="ECO:0000313" key="18">
    <source>
        <dbReference type="Proteomes" id="UP000184339"/>
    </source>
</evidence>
<dbReference type="PANTHER" id="PTHR30069">
    <property type="entry name" value="TONB-DEPENDENT OUTER MEMBRANE RECEPTOR"/>
    <property type="match status" value="1"/>
</dbReference>
<keyword evidence="4 11" id="KW-1134">Transmembrane beta strand</keyword>
<evidence type="ECO:0000256" key="7">
    <source>
        <dbReference type="ARBA" id="ARBA00023077"/>
    </source>
</evidence>
<dbReference type="InterPro" id="IPR036942">
    <property type="entry name" value="Beta-barrel_TonB_sf"/>
</dbReference>
<keyword evidence="10 11" id="KW-0998">Cell outer membrane</keyword>
<dbReference type="RefSeq" id="WP_229255699.1">
    <property type="nucleotide sequence ID" value="NZ_FRCX01000005.1"/>
</dbReference>
<dbReference type="InterPro" id="IPR039426">
    <property type="entry name" value="TonB-dep_rcpt-like"/>
</dbReference>
<feature type="signal peptide" evidence="14">
    <location>
        <begin position="1"/>
        <end position="15"/>
    </location>
</feature>
<comment type="similarity">
    <text evidence="2 11 12">Belongs to the TonB-dependent receptor family.</text>
</comment>
<keyword evidence="18" id="KW-1185">Reference proteome</keyword>
<evidence type="ECO:0000256" key="9">
    <source>
        <dbReference type="ARBA" id="ARBA00023170"/>
    </source>
</evidence>
<dbReference type="GO" id="GO:0009279">
    <property type="term" value="C:cell outer membrane"/>
    <property type="evidence" value="ECO:0007669"/>
    <property type="project" value="UniProtKB-SubCell"/>
</dbReference>
<dbReference type="STRING" id="551987.SAMN05192549_105347"/>
<keyword evidence="8 11" id="KW-0472">Membrane</keyword>
<dbReference type="InterPro" id="IPR037066">
    <property type="entry name" value="Plug_dom_sf"/>
</dbReference>
<evidence type="ECO:0000313" key="17">
    <source>
        <dbReference type="EMBL" id="SHN20259.1"/>
    </source>
</evidence>
<dbReference type="InterPro" id="IPR012910">
    <property type="entry name" value="Plug_dom"/>
</dbReference>
<evidence type="ECO:0000256" key="8">
    <source>
        <dbReference type="ARBA" id="ARBA00023136"/>
    </source>
</evidence>
<keyword evidence="5 11" id="KW-0812">Transmembrane</keyword>
<evidence type="ECO:0000259" key="16">
    <source>
        <dbReference type="Pfam" id="PF07715"/>
    </source>
</evidence>
<keyword evidence="6 14" id="KW-0732">Signal</keyword>
<dbReference type="PROSITE" id="PS52016">
    <property type="entry name" value="TONB_DEPENDENT_REC_3"/>
    <property type="match status" value="1"/>
</dbReference>
<evidence type="ECO:0000256" key="6">
    <source>
        <dbReference type="ARBA" id="ARBA00022729"/>
    </source>
</evidence>
<name>A0A1M7PS48_9BURK</name>
<dbReference type="Gene3D" id="2.40.170.20">
    <property type="entry name" value="TonB-dependent receptor, beta-barrel domain"/>
    <property type="match status" value="1"/>
</dbReference>
<dbReference type="SUPFAM" id="SSF56935">
    <property type="entry name" value="Porins"/>
    <property type="match status" value="1"/>
</dbReference>
<evidence type="ECO:0000256" key="12">
    <source>
        <dbReference type="RuleBase" id="RU003357"/>
    </source>
</evidence>
<dbReference type="Gene3D" id="2.170.130.10">
    <property type="entry name" value="TonB-dependent receptor, plug domain"/>
    <property type="match status" value="1"/>
</dbReference>
<dbReference type="GO" id="GO:0044718">
    <property type="term" value="P:siderophore transmembrane transport"/>
    <property type="evidence" value="ECO:0007669"/>
    <property type="project" value="TreeGrafter"/>
</dbReference>
<evidence type="ECO:0000256" key="13">
    <source>
        <dbReference type="SAM" id="MobiDB-lite"/>
    </source>
</evidence>
<evidence type="ECO:0000256" key="11">
    <source>
        <dbReference type="PROSITE-ProRule" id="PRU01360"/>
    </source>
</evidence>
<evidence type="ECO:0000256" key="1">
    <source>
        <dbReference type="ARBA" id="ARBA00004571"/>
    </source>
</evidence>
<keyword evidence="3 11" id="KW-0813">Transport</keyword>
<gene>
    <name evidence="17" type="ORF">SAMN05192549_105347</name>
</gene>
<evidence type="ECO:0000256" key="2">
    <source>
        <dbReference type="ARBA" id="ARBA00009810"/>
    </source>
</evidence>
<dbReference type="Pfam" id="PF07715">
    <property type="entry name" value="Plug"/>
    <property type="match status" value="1"/>
</dbReference>
<keyword evidence="9 17" id="KW-0675">Receptor</keyword>
<organism evidence="17 18">
    <name type="scientific">Duganella sacchari</name>
    <dbReference type="NCBI Taxonomy" id="551987"/>
    <lineage>
        <taxon>Bacteria</taxon>
        <taxon>Pseudomonadati</taxon>
        <taxon>Pseudomonadota</taxon>
        <taxon>Betaproteobacteria</taxon>
        <taxon>Burkholderiales</taxon>
        <taxon>Oxalobacteraceae</taxon>
        <taxon>Telluria group</taxon>
        <taxon>Duganella</taxon>
    </lineage>
</organism>
<evidence type="ECO:0000256" key="14">
    <source>
        <dbReference type="SAM" id="SignalP"/>
    </source>
</evidence>
<evidence type="ECO:0000256" key="4">
    <source>
        <dbReference type="ARBA" id="ARBA00022452"/>
    </source>
</evidence>
<dbReference type="GO" id="GO:0015344">
    <property type="term" value="F:siderophore uptake transmembrane transporter activity"/>
    <property type="evidence" value="ECO:0007669"/>
    <property type="project" value="TreeGrafter"/>
</dbReference>
<feature type="chain" id="PRO_5012703555" evidence="14">
    <location>
        <begin position="16"/>
        <end position="696"/>
    </location>
</feature>
<evidence type="ECO:0000259" key="15">
    <source>
        <dbReference type="Pfam" id="PF00593"/>
    </source>
</evidence>
<proteinExistence type="inferred from homology"/>
<dbReference type="EMBL" id="FRCX01000005">
    <property type="protein sequence ID" value="SHN20259.1"/>
    <property type="molecule type" value="Genomic_DNA"/>
</dbReference>
<dbReference type="PANTHER" id="PTHR30069:SF29">
    <property type="entry name" value="HEMOGLOBIN AND HEMOGLOBIN-HAPTOGLOBIN-BINDING PROTEIN 1-RELATED"/>
    <property type="match status" value="1"/>
</dbReference>
<sequence length="696" mass="76051">MKHLLLLFLAASAHAQDDMQRVEISGSATQALRRNDTAAKIVIGRADIEQYGDSTVTSLLKRQPGITISGSEVRMRGLGAGYTQLLINGEPAPQGMSIDSVAPELIERIEILRTASAEYSAQAMAGSINVILRRSTRPQRDIKLAYENLQGIDSPAATLQVAGRDDALAYGLTGTISDSGFRNTSGTTEQTRDPAALRDIADLNISRQAKLNLAPRLNWSLDGGDTLAWQNLLDVVRTRAHGDSYETDVSGPATAYPLNHWRSASRTNFLRSGLTWTHNLSAGKLTAKLGWDYNHRNTDYLFQGAAADATPRLARSVISSANDDSVTTSGKYLSRIGAVHSLALGWDGADTRRGEVRQQHDSAADGAFLGELLQAYQARVRRMALFAQDEWDVTPGLQAYLGLRWETLDTRTEGAALTPVRNRAGVFSPVAQMMWKLPDQERDQIRLALARTYKAPPTRDLLPRRYTVNNGNSPATPDVQGNPDLRPELAWGLDAAYESYFAQNGSLSISAYARSIRDVTVQRLFQQNGTWVTTPANDGKASTMGVEFDMRARMSTLLPGAPPIDLRANAARNWSRLDAVPGPGNRLATQTPLSANIGMDYQTSAAWTLGLNAGIQTGGTVCVSDRLSSYTGVTRTLDSYALWKIDRKRQLRFALLNMLHQQQLAGQAYDDGVYAITRNSTTPGRVGIRAVYEQQL</sequence>
<feature type="region of interest" description="Disordered" evidence="13">
    <location>
        <begin position="461"/>
        <end position="483"/>
    </location>
</feature>
<feature type="domain" description="TonB-dependent receptor plug" evidence="16">
    <location>
        <begin position="37"/>
        <end position="126"/>
    </location>
</feature>
<dbReference type="Proteomes" id="UP000184339">
    <property type="component" value="Unassembled WGS sequence"/>
</dbReference>
<reference evidence="18" key="1">
    <citation type="submission" date="2016-11" db="EMBL/GenBank/DDBJ databases">
        <authorList>
            <person name="Varghese N."/>
            <person name="Submissions S."/>
        </authorList>
    </citation>
    <scope>NUCLEOTIDE SEQUENCE [LARGE SCALE GENOMIC DNA]</scope>
    <source>
        <strain evidence="18">Sac-22</strain>
    </source>
</reference>
<dbReference type="AlphaFoldDB" id="A0A1M7PS48"/>
<protein>
    <submittedName>
        <fullName evidence="17">Outer membrane receptor for ferrienterochelin and colicins</fullName>
    </submittedName>
</protein>
<dbReference type="InterPro" id="IPR000531">
    <property type="entry name" value="Beta-barrel_TonB"/>
</dbReference>
<feature type="domain" description="TonB-dependent receptor-like beta-barrel" evidence="15">
    <location>
        <begin position="225"/>
        <end position="643"/>
    </location>
</feature>
<accession>A0A1M7PS48</accession>
<evidence type="ECO:0000256" key="3">
    <source>
        <dbReference type="ARBA" id="ARBA00022448"/>
    </source>
</evidence>
<dbReference type="Pfam" id="PF00593">
    <property type="entry name" value="TonB_dep_Rec_b-barrel"/>
    <property type="match status" value="1"/>
</dbReference>
<keyword evidence="7 12" id="KW-0798">TonB box</keyword>